<dbReference type="Proteomes" id="UP001604277">
    <property type="component" value="Unassembled WGS sequence"/>
</dbReference>
<dbReference type="Pfam" id="PF04003">
    <property type="entry name" value="Utp12"/>
    <property type="match status" value="1"/>
</dbReference>
<comment type="caution">
    <text evidence="6">The sequence shown here is derived from an EMBL/GenBank/DDBJ whole genome shotgun (WGS) entry which is preliminary data.</text>
</comment>
<keyword evidence="3" id="KW-0853">WD repeat</keyword>
<evidence type="ECO:0000259" key="5">
    <source>
        <dbReference type="Pfam" id="PF04003"/>
    </source>
</evidence>
<proteinExistence type="predicted"/>
<accession>A0ABD1P7I0</accession>
<sequence>MGSSNVSDILTSFSPALDFLAISPGDGRIKIWDTVKGQVQTEFSDVASNEGIFGKQEGGHLSMDYTCMKWLSVDKKKKRKLGTSLLVLGTGGGDVLALDVSAGHLKWRVNDCHPGGVNAISFPTHGPRIYTAGADGMVCELDSMSGNLLQKFSAFSSKAISSVSISPEGKWIATAAAQIKIFNASNHKKVQKFSGHPGAVRCMIFSEDGRYVLSSAVGERYVAVWKIDGGKNKSACAFLAMDHPAVFLDSRCTKSRDADDEGLCVLGISEVGVCYFWHGKTIDELRISKPTKISISDDDGVLKKYKGAVPNVFAAKLQTVSEPACGHVFLAYGLVIKPSFEKVLVHSGTDLKLNSSDDGILLPISQSHKSKKTSKMQDLVTALDRANADGALLPKPKVLDLIDGKNGANSVANKDDADKVDVDAGTLCMEDQLRASGILGNIDPTLSSMLDSKMLKGINLEASVPLKKVKAAILSMEPDDAFNLLKILVDVWLSRSRSGRLVLPWISCILVYHGNYVKSQEPKLLDSLYELTKSKGVAMNSLFQLSGRLQLVSAQKMAGRRRVGEERLYYSPPAMRGYNQQQQYQLKSKSKSSSLPERRGVGSGLDDGAAPSKTNLDRFLEHTTPAVVAQCFPKRSVRRWRNSDSEFHPYFILGDLWDSFREWSVYGAGVPLVLNGNDSVVQYYVPYLSAMQLYVDPSSSLMEIRKPGEESDADSSQETNSDDSSECEADRGASNTRETRNQQNTTGQGYNSLPVRDKPFMGLSVDEGDISNPPGRLIFEHLEQDLPFFREPLADKISILASRFPELRTYLSCDLTLASWISIAWYPIYRIPVGSTLENIDACFLTFHSLATPIRNTGTDGPQFHASTINEGLQDAGVSSKLSLPTFGLISYKFKVSDWNTDGVDECQKFNSLLRGADNWLRLLKVNHPDYSFFVSHNSYWR</sequence>
<evidence type="ECO:0000256" key="2">
    <source>
        <dbReference type="ARBA" id="ARBA00023242"/>
    </source>
</evidence>
<dbReference type="SMART" id="SM00320">
    <property type="entry name" value="WD40"/>
    <property type="match status" value="4"/>
</dbReference>
<keyword evidence="7" id="KW-1185">Reference proteome</keyword>
<name>A0ABD1P7I0_9LAMI</name>
<evidence type="ECO:0000313" key="6">
    <source>
        <dbReference type="EMBL" id="KAL2459682.1"/>
    </source>
</evidence>
<evidence type="ECO:0000256" key="3">
    <source>
        <dbReference type="PROSITE-ProRule" id="PRU00221"/>
    </source>
</evidence>
<dbReference type="GO" id="GO:0005730">
    <property type="term" value="C:nucleolus"/>
    <property type="evidence" value="ECO:0007669"/>
    <property type="project" value="UniProtKB-SubCell"/>
</dbReference>
<dbReference type="PROSITE" id="PS50082">
    <property type="entry name" value="WD_REPEATS_2"/>
    <property type="match status" value="1"/>
</dbReference>
<gene>
    <name evidence="6" type="ORF">Fot_54426</name>
</gene>
<feature type="compositionally biased region" description="Low complexity" evidence="4">
    <location>
        <begin position="580"/>
        <end position="595"/>
    </location>
</feature>
<feature type="repeat" description="WD" evidence="3">
    <location>
        <begin position="193"/>
        <end position="235"/>
    </location>
</feature>
<feature type="region of interest" description="Disordered" evidence="4">
    <location>
        <begin position="705"/>
        <end position="755"/>
    </location>
</feature>
<dbReference type="InterPro" id="IPR011047">
    <property type="entry name" value="Quinoprotein_ADH-like_sf"/>
</dbReference>
<dbReference type="InterPro" id="IPR007148">
    <property type="entry name" value="SSU_processome_Utp12"/>
</dbReference>
<feature type="compositionally biased region" description="Acidic residues" evidence="4">
    <location>
        <begin position="710"/>
        <end position="727"/>
    </location>
</feature>
<evidence type="ECO:0000256" key="1">
    <source>
        <dbReference type="ARBA" id="ARBA00004604"/>
    </source>
</evidence>
<evidence type="ECO:0000313" key="7">
    <source>
        <dbReference type="Proteomes" id="UP001604277"/>
    </source>
</evidence>
<feature type="region of interest" description="Disordered" evidence="4">
    <location>
        <begin position="579"/>
        <end position="613"/>
    </location>
</feature>
<organism evidence="6 7">
    <name type="scientific">Forsythia ovata</name>
    <dbReference type="NCBI Taxonomy" id="205694"/>
    <lineage>
        <taxon>Eukaryota</taxon>
        <taxon>Viridiplantae</taxon>
        <taxon>Streptophyta</taxon>
        <taxon>Embryophyta</taxon>
        <taxon>Tracheophyta</taxon>
        <taxon>Spermatophyta</taxon>
        <taxon>Magnoliopsida</taxon>
        <taxon>eudicotyledons</taxon>
        <taxon>Gunneridae</taxon>
        <taxon>Pentapetalae</taxon>
        <taxon>asterids</taxon>
        <taxon>lamiids</taxon>
        <taxon>Lamiales</taxon>
        <taxon>Oleaceae</taxon>
        <taxon>Forsythieae</taxon>
        <taxon>Forsythia</taxon>
    </lineage>
</organism>
<dbReference type="AlphaFoldDB" id="A0ABD1P7I0"/>
<dbReference type="Pfam" id="PF05623">
    <property type="entry name" value="DUF789"/>
    <property type="match status" value="1"/>
</dbReference>
<dbReference type="InterPro" id="IPR001680">
    <property type="entry name" value="WD40_rpt"/>
</dbReference>
<reference evidence="7" key="1">
    <citation type="submission" date="2024-07" db="EMBL/GenBank/DDBJ databases">
        <title>Two chromosome-level genome assemblies of Korean endemic species Abeliophyllum distichum and Forsythia ovata (Oleaceae).</title>
        <authorList>
            <person name="Jang H."/>
        </authorList>
    </citation>
    <scope>NUCLEOTIDE SEQUENCE [LARGE SCALE GENOMIC DNA]</scope>
</reference>
<dbReference type="PANTHER" id="PTHR45290:SF1">
    <property type="entry name" value="OS03G0300300 PROTEIN"/>
    <property type="match status" value="1"/>
</dbReference>
<dbReference type="InterPro" id="IPR008507">
    <property type="entry name" value="DUF789"/>
</dbReference>
<comment type="subcellular location">
    <subcellularLocation>
        <location evidence="1">Nucleus</location>
        <location evidence="1">Nucleolus</location>
    </subcellularLocation>
</comment>
<dbReference type="PANTHER" id="PTHR45290">
    <property type="entry name" value="OS03G0300300 PROTEIN"/>
    <property type="match status" value="1"/>
</dbReference>
<keyword evidence="2" id="KW-0539">Nucleus</keyword>
<dbReference type="InterPro" id="IPR015943">
    <property type="entry name" value="WD40/YVTN_repeat-like_dom_sf"/>
</dbReference>
<dbReference type="Pfam" id="PF00400">
    <property type="entry name" value="WD40"/>
    <property type="match status" value="3"/>
</dbReference>
<protein>
    <submittedName>
        <fullName evidence="6">WD repeat-containing protein 43</fullName>
    </submittedName>
</protein>
<evidence type="ECO:0000256" key="4">
    <source>
        <dbReference type="SAM" id="MobiDB-lite"/>
    </source>
</evidence>
<feature type="domain" description="Small-subunit processome Utp12" evidence="5">
    <location>
        <begin position="463"/>
        <end position="553"/>
    </location>
</feature>
<dbReference type="EMBL" id="JBFOLJ010000021">
    <property type="protein sequence ID" value="KAL2459682.1"/>
    <property type="molecule type" value="Genomic_DNA"/>
</dbReference>
<dbReference type="SUPFAM" id="SSF50998">
    <property type="entry name" value="Quinoprotein alcohol dehydrogenase-like"/>
    <property type="match status" value="1"/>
</dbReference>
<dbReference type="Gene3D" id="2.130.10.10">
    <property type="entry name" value="YVTN repeat-like/Quinoprotein amine dehydrogenase"/>
    <property type="match status" value="2"/>
</dbReference>